<dbReference type="OrthoDB" id="9802947at2"/>
<evidence type="ECO:0000256" key="1">
    <source>
        <dbReference type="ARBA" id="ARBA00004786"/>
    </source>
</evidence>
<evidence type="ECO:0000256" key="7">
    <source>
        <dbReference type="RuleBase" id="RU003345"/>
    </source>
</evidence>
<evidence type="ECO:0000256" key="6">
    <source>
        <dbReference type="PROSITE-ProRule" id="PRU10007"/>
    </source>
</evidence>
<evidence type="ECO:0000313" key="10">
    <source>
        <dbReference type="Proteomes" id="UP000075787"/>
    </source>
</evidence>
<protein>
    <recommendedName>
        <fullName evidence="2">L-glutamate gamma-semialdehyde dehydrogenase</fullName>
        <ecNumber evidence="2">1.2.1.88</ecNumber>
    </recommendedName>
</protein>
<feature type="active site" evidence="6">
    <location>
        <position position="291"/>
    </location>
</feature>
<dbReference type="Proteomes" id="UP000075787">
    <property type="component" value="Unassembled WGS sequence"/>
</dbReference>
<comment type="pathway">
    <text evidence="1">Amino-acid degradation; L-proline degradation into L-glutamate; L-glutamate from L-proline: step 2/2.</text>
</comment>
<reference evidence="9 10" key="1">
    <citation type="submission" date="2015-12" db="EMBL/GenBank/DDBJ databases">
        <title>Genome sequence of Tistrella mobilis MCCC 1A02139.</title>
        <authorList>
            <person name="Lu L."/>
            <person name="Lai Q."/>
            <person name="Shao Z."/>
            <person name="Qian P."/>
        </authorList>
    </citation>
    <scope>NUCLEOTIDE SEQUENCE [LARGE SCALE GENOMIC DNA]</scope>
    <source>
        <strain evidence="9 10">MCCC 1A02139</strain>
    </source>
</reference>
<dbReference type="AlphaFoldDB" id="A0A161Q598"/>
<dbReference type="Gene3D" id="3.40.605.10">
    <property type="entry name" value="Aldehyde Dehydrogenase, Chain A, domain 1"/>
    <property type="match status" value="1"/>
</dbReference>
<dbReference type="EMBL" id="LPZR01000106">
    <property type="protein sequence ID" value="KYO53827.1"/>
    <property type="molecule type" value="Genomic_DNA"/>
</dbReference>
<dbReference type="InterPro" id="IPR016160">
    <property type="entry name" value="Ald_DH_CS_CYS"/>
</dbReference>
<keyword evidence="4" id="KW-0520">NAD</keyword>
<dbReference type="InterPro" id="IPR016163">
    <property type="entry name" value="Ald_DH_C"/>
</dbReference>
<comment type="catalytic activity">
    <reaction evidence="5">
        <text>L-glutamate 5-semialdehyde + NAD(+) + H2O = L-glutamate + NADH + 2 H(+)</text>
        <dbReference type="Rhea" id="RHEA:30235"/>
        <dbReference type="ChEBI" id="CHEBI:15377"/>
        <dbReference type="ChEBI" id="CHEBI:15378"/>
        <dbReference type="ChEBI" id="CHEBI:29985"/>
        <dbReference type="ChEBI" id="CHEBI:57540"/>
        <dbReference type="ChEBI" id="CHEBI:57945"/>
        <dbReference type="ChEBI" id="CHEBI:58066"/>
        <dbReference type="EC" id="1.2.1.88"/>
    </reaction>
</comment>
<dbReference type="PROSITE" id="PS00070">
    <property type="entry name" value="ALDEHYDE_DEHYDR_CYS"/>
    <property type="match status" value="1"/>
</dbReference>
<evidence type="ECO:0000259" key="8">
    <source>
        <dbReference type="Pfam" id="PF00171"/>
    </source>
</evidence>
<name>A0A161Q598_9PROT</name>
<comment type="similarity">
    <text evidence="7">Belongs to the aldehyde dehydrogenase family.</text>
</comment>
<dbReference type="EC" id="1.2.1.88" evidence="2"/>
<dbReference type="Gene3D" id="3.40.309.10">
    <property type="entry name" value="Aldehyde Dehydrogenase, Chain A, domain 2"/>
    <property type="match status" value="1"/>
</dbReference>
<evidence type="ECO:0000256" key="3">
    <source>
        <dbReference type="ARBA" id="ARBA00023002"/>
    </source>
</evidence>
<dbReference type="GeneID" id="97241989"/>
<keyword evidence="3 7" id="KW-0560">Oxidoreductase</keyword>
<evidence type="ECO:0000256" key="2">
    <source>
        <dbReference type="ARBA" id="ARBA00012884"/>
    </source>
</evidence>
<dbReference type="InterPro" id="IPR050485">
    <property type="entry name" value="Proline_metab_enzyme"/>
</dbReference>
<dbReference type="GO" id="GO:0003842">
    <property type="term" value="F:L-glutamate gamma-semialdehyde dehydrogenase activity"/>
    <property type="evidence" value="ECO:0007669"/>
    <property type="project" value="UniProtKB-EC"/>
</dbReference>
<comment type="caution">
    <text evidence="9">The sequence shown here is derived from an EMBL/GenBank/DDBJ whole genome shotgun (WGS) entry which is preliminary data.</text>
</comment>
<dbReference type="GO" id="GO:0010133">
    <property type="term" value="P:L-proline catabolic process to L-glutamate"/>
    <property type="evidence" value="ECO:0007669"/>
    <property type="project" value="TreeGrafter"/>
</dbReference>
<dbReference type="GO" id="GO:0009898">
    <property type="term" value="C:cytoplasmic side of plasma membrane"/>
    <property type="evidence" value="ECO:0007669"/>
    <property type="project" value="TreeGrafter"/>
</dbReference>
<dbReference type="RefSeq" id="WP_062763439.1">
    <property type="nucleotide sequence ID" value="NZ_CP121045.1"/>
</dbReference>
<dbReference type="Pfam" id="PF00171">
    <property type="entry name" value="Aldedh"/>
    <property type="match status" value="1"/>
</dbReference>
<dbReference type="PANTHER" id="PTHR42862:SF1">
    <property type="entry name" value="DELTA-1-PYRROLINE-5-CARBOXYLATE DEHYDROGENASE 2, ISOFORM A-RELATED"/>
    <property type="match status" value="1"/>
</dbReference>
<proteinExistence type="inferred from homology"/>
<evidence type="ECO:0000256" key="4">
    <source>
        <dbReference type="ARBA" id="ARBA00023027"/>
    </source>
</evidence>
<dbReference type="InterPro" id="IPR016162">
    <property type="entry name" value="Ald_DH_N"/>
</dbReference>
<organism evidence="9 10">
    <name type="scientific">Tistrella mobilis</name>
    <dbReference type="NCBI Taxonomy" id="171437"/>
    <lineage>
        <taxon>Bacteria</taxon>
        <taxon>Pseudomonadati</taxon>
        <taxon>Pseudomonadota</taxon>
        <taxon>Alphaproteobacteria</taxon>
        <taxon>Geminicoccales</taxon>
        <taxon>Geminicoccaceae</taxon>
        <taxon>Tistrella</taxon>
    </lineage>
</organism>
<dbReference type="PANTHER" id="PTHR42862">
    <property type="entry name" value="DELTA-1-PYRROLINE-5-CARBOXYLATE DEHYDROGENASE 1, ISOFORM A-RELATED"/>
    <property type="match status" value="1"/>
</dbReference>
<gene>
    <name evidence="9" type="ORF">AUP44_26265</name>
</gene>
<dbReference type="InterPro" id="IPR029510">
    <property type="entry name" value="Ald_DH_CS_GLU"/>
</dbReference>
<accession>A0A161Q598</accession>
<sequence>MSDIFDDTAPPRVTYSNTGTDFGPVHDRLDQLFPALEAGLGRETVLPLVDGHAVTGPVTTAIRSPIDRDMLLAEVAEADAATVARAVAVARAAQPAWAALPWPERAAIIRRAGDILAEMKWRMGPLLVLEVGKSRLEAMGEAEEAADLARYYAAEMERNLGYERLLPRAKPEESCGSLLRPYGVFGVIAPFNFPVALSVNMISAALAAGNAVVYKPGQINALTGALLVQAFLKAGVPAGVLAFLPGGAATGEALVADTGLDGIAFTGSHAVGMEIHRRFAAGRFARPVIVEMGGKNPAYVTATADLDRAAEGIARSGFGLQGQKCSALSKVYVAAAIYDDFLDRLTARTATLTLGDPRRREVFMGPVIDDRAAARQAAAVDEARRDGRVIMGGERLGGGIYDRGCYLAPVIVDRLGADHRLNSDELFLPFVSVQPFDDLAAAIADGNRVAYGLTAGCYAGRQAEIDLFLDRAEAGALYVNRASGATTGAWPGHQPFCGWKGSGGAGGKGGLGPWYLPQFMREQSRTVMLR</sequence>
<feature type="domain" description="Aldehyde dehydrogenase" evidence="8">
    <location>
        <begin position="62"/>
        <end position="521"/>
    </location>
</feature>
<dbReference type="InterPro" id="IPR016161">
    <property type="entry name" value="Ald_DH/histidinol_DH"/>
</dbReference>
<dbReference type="SUPFAM" id="SSF53720">
    <property type="entry name" value="ALDH-like"/>
    <property type="match status" value="1"/>
</dbReference>
<evidence type="ECO:0000256" key="5">
    <source>
        <dbReference type="ARBA" id="ARBA00048142"/>
    </source>
</evidence>
<dbReference type="PROSITE" id="PS00687">
    <property type="entry name" value="ALDEHYDE_DEHYDR_GLU"/>
    <property type="match status" value="1"/>
</dbReference>
<dbReference type="InterPro" id="IPR015590">
    <property type="entry name" value="Aldehyde_DH_dom"/>
</dbReference>
<evidence type="ECO:0000313" key="9">
    <source>
        <dbReference type="EMBL" id="KYO53827.1"/>
    </source>
</evidence>